<sequence>MVELPTTLRRSKPANVLAIRCYTFYINHSNSQHYIHKLKDLLAPTSGQGMHATLSDVILQSQIIIANDPTTGIFLCNIDPISLFLFYFLFSFLIQLLNFQFYPLLIFFCPLWRPVLIWWIEDRLMIDHLPSIDPPKSVFSLLRPWPWNFIEVLLNLRRTKANRIDDGAIEGAVKRPQNPIITSQLTNRPWDEEKRSYVRLPEHLAVLRHSLDANRINPAKAMVTISDGIGGGVNPFDSTDLQRLENVLLDLSDPVVDMLRRNELHLVFQSAQNPA</sequence>
<evidence type="ECO:0000313" key="2">
    <source>
        <dbReference type="Proteomes" id="UP000184330"/>
    </source>
</evidence>
<proteinExistence type="predicted"/>
<name>A0A1L7XMW5_9HELO</name>
<gene>
    <name evidence="1" type="ORF">PAC_16280</name>
</gene>
<keyword evidence="2" id="KW-1185">Reference proteome</keyword>
<evidence type="ECO:0000313" key="1">
    <source>
        <dbReference type="EMBL" id="CZR66379.1"/>
    </source>
</evidence>
<protein>
    <submittedName>
        <fullName evidence="1">Uncharacterized protein</fullName>
    </submittedName>
</protein>
<accession>A0A1L7XMW5</accession>
<dbReference type="AlphaFoldDB" id="A0A1L7XMW5"/>
<organism evidence="1 2">
    <name type="scientific">Phialocephala subalpina</name>
    <dbReference type="NCBI Taxonomy" id="576137"/>
    <lineage>
        <taxon>Eukaryota</taxon>
        <taxon>Fungi</taxon>
        <taxon>Dikarya</taxon>
        <taxon>Ascomycota</taxon>
        <taxon>Pezizomycotina</taxon>
        <taxon>Leotiomycetes</taxon>
        <taxon>Helotiales</taxon>
        <taxon>Mollisiaceae</taxon>
        <taxon>Phialocephala</taxon>
        <taxon>Phialocephala fortinii species complex</taxon>
    </lineage>
</organism>
<reference evidence="1 2" key="1">
    <citation type="submission" date="2016-03" db="EMBL/GenBank/DDBJ databases">
        <authorList>
            <person name="Ploux O."/>
        </authorList>
    </citation>
    <scope>NUCLEOTIDE SEQUENCE [LARGE SCALE GENOMIC DNA]</scope>
    <source>
        <strain evidence="1 2">UAMH 11012</strain>
    </source>
</reference>
<dbReference type="Proteomes" id="UP000184330">
    <property type="component" value="Unassembled WGS sequence"/>
</dbReference>
<dbReference type="EMBL" id="FJOG01000036">
    <property type="protein sequence ID" value="CZR66379.1"/>
    <property type="molecule type" value="Genomic_DNA"/>
</dbReference>